<evidence type="ECO:0000313" key="1">
    <source>
        <dbReference type="EMBL" id="KAH7904145.1"/>
    </source>
</evidence>
<evidence type="ECO:0000313" key="2">
    <source>
        <dbReference type="Proteomes" id="UP000790377"/>
    </source>
</evidence>
<keyword evidence="2" id="KW-1185">Reference proteome</keyword>
<name>A0ACB7ZSR9_9AGAM</name>
<comment type="caution">
    <text evidence="1">The sequence shown here is derived from an EMBL/GenBank/DDBJ whole genome shotgun (WGS) entry which is preliminary data.</text>
</comment>
<dbReference type="Proteomes" id="UP000790377">
    <property type="component" value="Unassembled WGS sequence"/>
</dbReference>
<dbReference type="EMBL" id="MU268591">
    <property type="protein sequence ID" value="KAH7904145.1"/>
    <property type="molecule type" value="Genomic_DNA"/>
</dbReference>
<organism evidence="1 2">
    <name type="scientific">Hygrophoropsis aurantiaca</name>
    <dbReference type="NCBI Taxonomy" id="72124"/>
    <lineage>
        <taxon>Eukaryota</taxon>
        <taxon>Fungi</taxon>
        <taxon>Dikarya</taxon>
        <taxon>Basidiomycota</taxon>
        <taxon>Agaricomycotina</taxon>
        <taxon>Agaricomycetes</taxon>
        <taxon>Agaricomycetidae</taxon>
        <taxon>Boletales</taxon>
        <taxon>Coniophorineae</taxon>
        <taxon>Hygrophoropsidaceae</taxon>
        <taxon>Hygrophoropsis</taxon>
    </lineage>
</organism>
<gene>
    <name evidence="1" type="ORF">BJ138DRAFT_1184209</name>
</gene>
<protein>
    <submittedName>
        <fullName evidence="1">Uncharacterized protein</fullName>
    </submittedName>
</protein>
<reference evidence="1" key="1">
    <citation type="journal article" date="2021" name="New Phytol.">
        <title>Evolutionary innovations through gain and loss of genes in the ectomycorrhizal Boletales.</title>
        <authorList>
            <person name="Wu G."/>
            <person name="Miyauchi S."/>
            <person name="Morin E."/>
            <person name="Kuo A."/>
            <person name="Drula E."/>
            <person name="Varga T."/>
            <person name="Kohler A."/>
            <person name="Feng B."/>
            <person name="Cao Y."/>
            <person name="Lipzen A."/>
            <person name="Daum C."/>
            <person name="Hundley H."/>
            <person name="Pangilinan J."/>
            <person name="Johnson J."/>
            <person name="Barry K."/>
            <person name="LaButti K."/>
            <person name="Ng V."/>
            <person name="Ahrendt S."/>
            <person name="Min B."/>
            <person name="Choi I.G."/>
            <person name="Park H."/>
            <person name="Plett J.M."/>
            <person name="Magnuson J."/>
            <person name="Spatafora J.W."/>
            <person name="Nagy L.G."/>
            <person name="Henrissat B."/>
            <person name="Grigoriev I.V."/>
            <person name="Yang Z.L."/>
            <person name="Xu J."/>
            <person name="Martin F.M."/>
        </authorList>
    </citation>
    <scope>NUCLEOTIDE SEQUENCE</scope>
    <source>
        <strain evidence="1">ATCC 28755</strain>
    </source>
</reference>
<sequence length="492" mass="52079">MSDDEDDYLSDKFLFPQASAESSTGPSSTRNRNRTSNSSPNTNSNANANANYTNSANAQAQPPANAQAQPPTYAQLRRQAQQRAERKNAEHRARNLPRRVREREALEEGLGRSLFERAREGVGVGLGVGVGVGEEVGSGIGAGIGGGEGQGGGNTTAGGGNKALGIMMKMGFKIGESLGRTSPPPPSQSTPVSGSVSREPSPAQSHILDSGNVDEARMQTVTHTASTSTPASGSSTPLTGTLAGDSGDTSTPSQPLHKHAIEPLPINEWTGKKGIGLVPAKRPRAPSPASRLAKMARLAKADSGGEATFRDRTAREYEARRAEGRLGAARRTCAALDEKAGAGFNLLLLDPSDPESIPTGLIRALEEYQYPHATTSAATTFAAPPDSALQPPDPARLRAQMQADALVPLHHASDGDDVDRDAEHEDTPEYTRETVEEAAYFVRLGPQPRLRLLLAHLRETYAYCFWCGAQYADRAEMEGVGGCPGAEEEDHD</sequence>
<proteinExistence type="predicted"/>
<accession>A0ACB7ZSR9</accession>